<dbReference type="STRING" id="28045.AWB95_00120"/>
<dbReference type="OrthoDB" id="9809391at2"/>
<feature type="domain" description="Methyltransferase type 11" evidence="1">
    <location>
        <begin position="7"/>
        <end position="84"/>
    </location>
</feature>
<sequence length="216" mass="23463">MATVANIGAGTGSYEPANTVVAIEPSRVMITQRSVGAAPVVRAMAEHLPIRSDAVDAALAILTIHHWSDVAAGVAEMIRVARRRVVVFTWDDTVFREFWLLREYLPAAADTDTRLAVPIAKLVSLLGNASIQTVAIPHDCIDGFGGAYWRRPHAYLDPTVRAGMSMLALTAKPQLQQGLSRLRADLASGEWVQRHADLLDKADIDLGYRLVVSDQA</sequence>
<evidence type="ECO:0000313" key="5">
    <source>
        <dbReference type="Proteomes" id="UP000230971"/>
    </source>
</evidence>
<comment type="caution">
    <text evidence="2">The sequence shown here is derived from an EMBL/GenBank/DDBJ whole genome shotgun (WGS) entry which is preliminary data.</text>
</comment>
<dbReference type="EMBL" id="PDKV01000002">
    <property type="protein sequence ID" value="PIB80382.1"/>
    <property type="molecule type" value="Genomic_DNA"/>
</dbReference>
<dbReference type="Gene3D" id="3.40.50.150">
    <property type="entry name" value="Vaccinia Virus protein VP39"/>
    <property type="match status" value="1"/>
</dbReference>
<organism evidence="2 4">
    <name type="scientific">Mycobacterium celatum</name>
    <dbReference type="NCBI Taxonomy" id="28045"/>
    <lineage>
        <taxon>Bacteria</taxon>
        <taxon>Bacillati</taxon>
        <taxon>Actinomycetota</taxon>
        <taxon>Actinomycetes</taxon>
        <taxon>Mycobacteriales</taxon>
        <taxon>Mycobacteriaceae</taxon>
        <taxon>Mycobacterium</taxon>
    </lineage>
</organism>
<reference evidence="3 5" key="2">
    <citation type="journal article" date="2017" name="Infect. Genet. Evol.">
        <title>The new phylogeny of the genus Mycobacterium: The old and the news.</title>
        <authorList>
            <person name="Tortoli E."/>
            <person name="Fedrizzi T."/>
            <person name="Meehan C.J."/>
            <person name="Trovato A."/>
            <person name="Grottola A."/>
            <person name="Giacobazzi E."/>
            <person name="Serpini G.F."/>
            <person name="Tagliazucchi S."/>
            <person name="Fabio A."/>
            <person name="Bettua C."/>
            <person name="Bertorelli R."/>
            <person name="Frascaro F."/>
            <person name="De Sanctis V."/>
            <person name="Pecorari M."/>
            <person name="Jousson O."/>
            <person name="Segata N."/>
            <person name="Cirillo D.M."/>
        </authorList>
    </citation>
    <scope>NUCLEOTIDE SEQUENCE [LARGE SCALE GENOMIC DNA]</scope>
    <source>
        <strain evidence="3 5">NCTC 12882</strain>
    </source>
</reference>
<evidence type="ECO:0000313" key="4">
    <source>
        <dbReference type="Proteomes" id="UP000193907"/>
    </source>
</evidence>
<gene>
    <name evidence="2" type="ORF">AWB95_00120</name>
    <name evidence="3" type="ORF">CQY23_02125</name>
</gene>
<evidence type="ECO:0000313" key="2">
    <source>
        <dbReference type="EMBL" id="ORV18678.1"/>
    </source>
</evidence>
<dbReference type="RefSeq" id="WP_085167558.1">
    <property type="nucleotide sequence ID" value="NZ_LQOM01000012.1"/>
</dbReference>
<proteinExistence type="predicted"/>
<dbReference type="GO" id="GO:0032259">
    <property type="term" value="P:methylation"/>
    <property type="evidence" value="ECO:0007669"/>
    <property type="project" value="UniProtKB-KW"/>
</dbReference>
<evidence type="ECO:0000313" key="3">
    <source>
        <dbReference type="EMBL" id="PIB80382.1"/>
    </source>
</evidence>
<keyword evidence="3" id="KW-0489">Methyltransferase</keyword>
<dbReference type="Proteomes" id="UP000193907">
    <property type="component" value="Unassembled WGS sequence"/>
</dbReference>
<dbReference type="InterPro" id="IPR013216">
    <property type="entry name" value="Methyltransf_11"/>
</dbReference>
<dbReference type="AlphaFoldDB" id="A0A1X1RWC6"/>
<accession>A0A1X1RWC6</accession>
<keyword evidence="3" id="KW-0808">Transferase</keyword>
<protein>
    <submittedName>
        <fullName evidence="2">MerR family transcriptional regulator</fullName>
    </submittedName>
    <submittedName>
        <fullName evidence="3">Methyltransferase domain-containing protein</fullName>
    </submittedName>
</protein>
<dbReference type="InterPro" id="IPR029063">
    <property type="entry name" value="SAM-dependent_MTases_sf"/>
</dbReference>
<dbReference type="Proteomes" id="UP000230971">
    <property type="component" value="Unassembled WGS sequence"/>
</dbReference>
<name>A0A1X1RWC6_MYCCE</name>
<dbReference type="Pfam" id="PF08241">
    <property type="entry name" value="Methyltransf_11"/>
    <property type="match status" value="1"/>
</dbReference>
<dbReference type="SUPFAM" id="SSF53335">
    <property type="entry name" value="S-adenosyl-L-methionine-dependent methyltransferases"/>
    <property type="match status" value="1"/>
</dbReference>
<dbReference type="GO" id="GO:0008757">
    <property type="term" value="F:S-adenosylmethionine-dependent methyltransferase activity"/>
    <property type="evidence" value="ECO:0007669"/>
    <property type="project" value="InterPro"/>
</dbReference>
<dbReference type="EMBL" id="LQOM01000012">
    <property type="protein sequence ID" value="ORV18678.1"/>
    <property type="molecule type" value="Genomic_DNA"/>
</dbReference>
<reference evidence="2 4" key="1">
    <citation type="submission" date="2016-01" db="EMBL/GenBank/DDBJ databases">
        <title>The new phylogeny of the genus Mycobacterium.</title>
        <authorList>
            <person name="Tarcisio F."/>
            <person name="Conor M."/>
            <person name="Antonella G."/>
            <person name="Elisabetta G."/>
            <person name="Giulia F.S."/>
            <person name="Sara T."/>
            <person name="Anna F."/>
            <person name="Clotilde B."/>
            <person name="Roberto B."/>
            <person name="Veronica D.S."/>
            <person name="Fabio R."/>
            <person name="Monica P."/>
            <person name="Olivier J."/>
            <person name="Enrico T."/>
            <person name="Nicola S."/>
        </authorList>
    </citation>
    <scope>NUCLEOTIDE SEQUENCE [LARGE SCALE GENOMIC DNA]</scope>
    <source>
        <strain evidence="2 4">DSM 44243</strain>
    </source>
</reference>
<evidence type="ECO:0000259" key="1">
    <source>
        <dbReference type="Pfam" id="PF08241"/>
    </source>
</evidence>
<keyword evidence="4" id="KW-1185">Reference proteome</keyword>